<evidence type="ECO:0000256" key="1">
    <source>
        <dbReference type="ARBA" id="ARBA00022741"/>
    </source>
</evidence>
<keyword evidence="2" id="KW-0067">ATP-binding</keyword>
<dbReference type="GO" id="GO:0015937">
    <property type="term" value="P:coenzyme A biosynthetic process"/>
    <property type="evidence" value="ECO:0007669"/>
    <property type="project" value="UniProtKB-KW"/>
</dbReference>
<reference evidence="5" key="1">
    <citation type="submission" date="2021-03" db="EMBL/GenBank/DDBJ databases">
        <authorList>
            <person name="Tagirdzhanova G."/>
        </authorList>
    </citation>
    <scope>NUCLEOTIDE SEQUENCE</scope>
</reference>
<dbReference type="Proteomes" id="UP000664521">
    <property type="component" value="Unassembled WGS sequence"/>
</dbReference>
<evidence type="ECO:0008006" key="7">
    <source>
        <dbReference type="Google" id="ProtNLM"/>
    </source>
</evidence>
<evidence type="ECO:0000256" key="4">
    <source>
        <dbReference type="SAM" id="MobiDB-lite"/>
    </source>
</evidence>
<feature type="region of interest" description="Disordered" evidence="4">
    <location>
        <begin position="313"/>
        <end position="334"/>
    </location>
</feature>
<dbReference type="NCBIfam" id="TIGR00555">
    <property type="entry name" value="panK_eukar"/>
    <property type="match status" value="1"/>
</dbReference>
<dbReference type="GO" id="GO:0005829">
    <property type="term" value="C:cytosol"/>
    <property type="evidence" value="ECO:0007669"/>
    <property type="project" value="TreeGrafter"/>
</dbReference>
<dbReference type="GO" id="GO:0005634">
    <property type="term" value="C:nucleus"/>
    <property type="evidence" value="ECO:0007669"/>
    <property type="project" value="TreeGrafter"/>
</dbReference>
<dbReference type="CDD" id="cd24123">
    <property type="entry name" value="ASKHA_NBD_PanK-II_Pank4"/>
    <property type="match status" value="1"/>
</dbReference>
<evidence type="ECO:0000256" key="2">
    <source>
        <dbReference type="ARBA" id="ARBA00022840"/>
    </source>
</evidence>
<organism evidence="5 6">
    <name type="scientific">Heterodermia speciosa</name>
    <dbReference type="NCBI Taxonomy" id="116794"/>
    <lineage>
        <taxon>Eukaryota</taxon>
        <taxon>Fungi</taxon>
        <taxon>Dikarya</taxon>
        <taxon>Ascomycota</taxon>
        <taxon>Pezizomycotina</taxon>
        <taxon>Lecanoromycetes</taxon>
        <taxon>OSLEUM clade</taxon>
        <taxon>Lecanoromycetidae</taxon>
        <taxon>Caliciales</taxon>
        <taxon>Physciaceae</taxon>
        <taxon>Heterodermia</taxon>
    </lineage>
</organism>
<keyword evidence="3" id="KW-0173">Coenzyme A biosynthesis</keyword>
<dbReference type="Gene3D" id="3.30.420.510">
    <property type="match status" value="1"/>
</dbReference>
<dbReference type="InterPro" id="IPR004567">
    <property type="entry name" value="Type_II_PanK"/>
</dbReference>
<dbReference type="PANTHER" id="PTHR12280">
    <property type="entry name" value="PANTOTHENATE KINASE"/>
    <property type="match status" value="1"/>
</dbReference>
<evidence type="ECO:0000313" key="6">
    <source>
        <dbReference type="Proteomes" id="UP000664521"/>
    </source>
</evidence>
<dbReference type="GO" id="GO:0005524">
    <property type="term" value="F:ATP binding"/>
    <property type="evidence" value="ECO:0007669"/>
    <property type="project" value="UniProtKB-KW"/>
</dbReference>
<feature type="compositionally biased region" description="Polar residues" evidence="4">
    <location>
        <begin position="317"/>
        <end position="327"/>
    </location>
</feature>
<feature type="region of interest" description="Disordered" evidence="4">
    <location>
        <begin position="1"/>
        <end position="20"/>
    </location>
</feature>
<dbReference type="SUPFAM" id="SSF53067">
    <property type="entry name" value="Actin-like ATPase domain"/>
    <property type="match status" value="2"/>
</dbReference>
<keyword evidence="6" id="KW-1185">Reference proteome</keyword>
<proteinExistence type="predicted"/>
<protein>
    <recommendedName>
        <fullName evidence="7">Pantothenate kinase</fullName>
    </recommendedName>
</protein>
<gene>
    <name evidence="5" type="ORF">HETSPECPRED_008906</name>
</gene>
<dbReference type="EMBL" id="CAJPDS010000007">
    <property type="protein sequence ID" value="CAF9909273.1"/>
    <property type="molecule type" value="Genomic_DNA"/>
</dbReference>
<accession>A0A8H3EPK8</accession>
<dbReference type="Pfam" id="PF03630">
    <property type="entry name" value="Fumble"/>
    <property type="match status" value="1"/>
</dbReference>
<dbReference type="OrthoDB" id="498611at2759"/>
<comment type="caution">
    <text evidence="5">The sequence shown here is derived from an EMBL/GenBank/DDBJ whole genome shotgun (WGS) entry which is preliminary data.</text>
</comment>
<dbReference type="AlphaFoldDB" id="A0A8H3EPK8"/>
<feature type="compositionally biased region" description="Polar residues" evidence="4">
    <location>
        <begin position="1"/>
        <end position="13"/>
    </location>
</feature>
<dbReference type="Gene3D" id="3.30.420.40">
    <property type="match status" value="1"/>
</dbReference>
<evidence type="ECO:0000313" key="5">
    <source>
        <dbReference type="EMBL" id="CAF9909273.1"/>
    </source>
</evidence>
<evidence type="ECO:0000256" key="3">
    <source>
        <dbReference type="ARBA" id="ARBA00022993"/>
    </source>
</evidence>
<name>A0A8H3EPK8_9LECA</name>
<dbReference type="InterPro" id="IPR043129">
    <property type="entry name" value="ATPase_NBD"/>
</dbReference>
<sequence>MASSEKIPSSAGQLSRRPILDNKDSEVDSTLLSPGIVKINVQGAYIVNEDPSSPISSAQDGAQHDTDIRLPNHQGVVSHIALDIGGSLAKLVYFSRETHVEDLGGSLHFLKFEADEIDRCLDFVVRLKADQQSLNGDGGEKLCVIATGGGAFKHYDTMKKVLGIEVIREDEMECLILGLDFFISEIPREVFSYSDLNPTSFVDAHADIYPYLLVNIGSGVSMIKVSGKRDYQRIGGTSLGGGTFWGLLSLLTGASTFDEMLKMADQGDNARVDMLVGDIYGTDYGKIGLKSNTIASSFGKVFKTKRQAENHAEHFGMSSQGSQQSLEETSETRETFGTEDISRSLLLAVSNNIGQIAYLQSEKHQLEHIYFGGSFIRGHRQTIKTLSYAIDFWSEGSKRAYFLRHEGYLGSVGAFVKRQPKNWGRKNSFE</sequence>
<dbReference type="FunFam" id="3.30.420.40:FF:000115">
    <property type="entry name" value="Pantothenate kinase PanK"/>
    <property type="match status" value="1"/>
</dbReference>
<dbReference type="PANTHER" id="PTHR12280:SF20">
    <property type="entry name" value="4'-PHOSPHOPANTETHEINE PHOSPHATASE"/>
    <property type="match status" value="1"/>
</dbReference>
<keyword evidence="1" id="KW-0547">Nucleotide-binding</keyword>
<dbReference type="GO" id="GO:0004594">
    <property type="term" value="F:pantothenate kinase activity"/>
    <property type="evidence" value="ECO:0007669"/>
    <property type="project" value="TreeGrafter"/>
</dbReference>